<dbReference type="eggNOG" id="KOG2532">
    <property type="taxonomic scope" value="Eukaryota"/>
</dbReference>
<evidence type="ECO:0000313" key="3">
    <source>
        <dbReference type="Proteomes" id="UP000007798"/>
    </source>
</evidence>
<evidence type="ECO:0000256" key="1">
    <source>
        <dbReference type="SAM" id="Phobius"/>
    </source>
</evidence>
<accession>B4MQ92</accession>
<dbReference type="EMBL" id="CH963849">
    <property type="protein sequence ID" value="EDW74281.1"/>
    <property type="molecule type" value="Genomic_DNA"/>
</dbReference>
<keyword evidence="1" id="KW-1133">Transmembrane helix</keyword>
<feature type="transmembrane region" description="Helical" evidence="1">
    <location>
        <begin position="61"/>
        <end position="80"/>
    </location>
</feature>
<evidence type="ECO:0000313" key="2">
    <source>
        <dbReference type="EMBL" id="EDW74281.1"/>
    </source>
</evidence>
<protein>
    <submittedName>
        <fullName evidence="2">GK21463</fullName>
    </submittedName>
</protein>
<dbReference type="AlphaFoldDB" id="B4MQ92"/>
<proteinExistence type="predicted"/>
<gene>
    <name evidence="2" type="primary">Dwil\GK21463</name>
    <name evidence="2" type="ORF">Dwil_GK21463</name>
</gene>
<keyword evidence="1" id="KW-0812">Transmembrane</keyword>
<feature type="transmembrane region" description="Helical" evidence="1">
    <location>
        <begin position="20"/>
        <end position="41"/>
    </location>
</feature>
<dbReference type="InParanoid" id="B4MQ92"/>
<name>B4MQ92_DROWI</name>
<dbReference type="Proteomes" id="UP000007798">
    <property type="component" value="Unassembled WGS sequence"/>
</dbReference>
<keyword evidence="3" id="KW-1185">Reference proteome</keyword>
<organism evidence="3">
    <name type="scientific">Drosophila willistoni</name>
    <name type="common">Fruit fly</name>
    <dbReference type="NCBI Taxonomy" id="7260"/>
    <lineage>
        <taxon>Eukaryota</taxon>
        <taxon>Metazoa</taxon>
        <taxon>Ecdysozoa</taxon>
        <taxon>Arthropoda</taxon>
        <taxon>Hexapoda</taxon>
        <taxon>Insecta</taxon>
        <taxon>Pterygota</taxon>
        <taxon>Neoptera</taxon>
        <taxon>Endopterygota</taxon>
        <taxon>Diptera</taxon>
        <taxon>Brachycera</taxon>
        <taxon>Muscomorpha</taxon>
        <taxon>Ephydroidea</taxon>
        <taxon>Drosophilidae</taxon>
        <taxon>Drosophila</taxon>
        <taxon>Sophophora</taxon>
    </lineage>
</organism>
<reference evidence="2 3" key="1">
    <citation type="journal article" date="2007" name="Nature">
        <title>Evolution of genes and genomes on the Drosophila phylogeny.</title>
        <authorList>
            <consortium name="Drosophila 12 Genomes Consortium"/>
            <person name="Clark A.G."/>
            <person name="Eisen M.B."/>
            <person name="Smith D.R."/>
            <person name="Bergman C.M."/>
            <person name="Oliver B."/>
            <person name="Markow T.A."/>
            <person name="Kaufman T.C."/>
            <person name="Kellis M."/>
            <person name="Gelbart W."/>
            <person name="Iyer V.N."/>
            <person name="Pollard D.A."/>
            <person name="Sackton T.B."/>
            <person name="Larracuente A.M."/>
            <person name="Singh N.D."/>
            <person name="Abad J.P."/>
            <person name="Abt D.N."/>
            <person name="Adryan B."/>
            <person name="Aguade M."/>
            <person name="Akashi H."/>
            <person name="Anderson W.W."/>
            <person name="Aquadro C.F."/>
            <person name="Ardell D.H."/>
            <person name="Arguello R."/>
            <person name="Artieri C.G."/>
            <person name="Barbash D.A."/>
            <person name="Barker D."/>
            <person name="Barsanti P."/>
            <person name="Batterham P."/>
            <person name="Batzoglou S."/>
            <person name="Begun D."/>
            <person name="Bhutkar A."/>
            <person name="Blanco E."/>
            <person name="Bosak S.A."/>
            <person name="Bradley R.K."/>
            <person name="Brand A.D."/>
            <person name="Brent M.R."/>
            <person name="Brooks A.N."/>
            <person name="Brown R.H."/>
            <person name="Butlin R.K."/>
            <person name="Caggese C."/>
            <person name="Calvi B.R."/>
            <person name="Bernardo de Carvalho A."/>
            <person name="Caspi A."/>
            <person name="Castrezana S."/>
            <person name="Celniker S.E."/>
            <person name="Chang J.L."/>
            <person name="Chapple C."/>
            <person name="Chatterji S."/>
            <person name="Chinwalla A."/>
            <person name="Civetta A."/>
            <person name="Clifton S.W."/>
            <person name="Comeron J.M."/>
            <person name="Costello J.C."/>
            <person name="Coyne J.A."/>
            <person name="Daub J."/>
            <person name="David R.G."/>
            <person name="Delcher A.L."/>
            <person name="Delehaunty K."/>
            <person name="Do C.B."/>
            <person name="Ebling H."/>
            <person name="Edwards K."/>
            <person name="Eickbush T."/>
            <person name="Evans J.D."/>
            <person name="Filipski A."/>
            <person name="Findeiss S."/>
            <person name="Freyhult E."/>
            <person name="Fulton L."/>
            <person name="Fulton R."/>
            <person name="Garcia A.C."/>
            <person name="Gardiner A."/>
            <person name="Garfield D.A."/>
            <person name="Garvin B.E."/>
            <person name="Gibson G."/>
            <person name="Gilbert D."/>
            <person name="Gnerre S."/>
            <person name="Godfrey J."/>
            <person name="Good R."/>
            <person name="Gotea V."/>
            <person name="Gravely B."/>
            <person name="Greenberg A.J."/>
            <person name="Griffiths-Jones S."/>
            <person name="Gross S."/>
            <person name="Guigo R."/>
            <person name="Gustafson E.A."/>
            <person name="Haerty W."/>
            <person name="Hahn M.W."/>
            <person name="Halligan D.L."/>
            <person name="Halpern A.L."/>
            <person name="Halter G.M."/>
            <person name="Han M.V."/>
            <person name="Heger A."/>
            <person name="Hillier L."/>
            <person name="Hinrichs A.S."/>
            <person name="Holmes I."/>
            <person name="Hoskins R.A."/>
            <person name="Hubisz M.J."/>
            <person name="Hultmark D."/>
            <person name="Huntley M.A."/>
            <person name="Jaffe D.B."/>
            <person name="Jagadeeshan S."/>
            <person name="Jeck W.R."/>
            <person name="Johnson J."/>
            <person name="Jones C.D."/>
            <person name="Jordan W.C."/>
            <person name="Karpen G.H."/>
            <person name="Kataoka E."/>
            <person name="Keightley P.D."/>
            <person name="Kheradpour P."/>
            <person name="Kirkness E.F."/>
            <person name="Koerich L.B."/>
            <person name="Kristiansen K."/>
            <person name="Kudrna D."/>
            <person name="Kulathinal R.J."/>
            <person name="Kumar S."/>
            <person name="Kwok R."/>
            <person name="Lander E."/>
            <person name="Langley C.H."/>
            <person name="Lapoint R."/>
            <person name="Lazzaro B.P."/>
            <person name="Lee S.J."/>
            <person name="Levesque L."/>
            <person name="Li R."/>
            <person name="Lin C.F."/>
            <person name="Lin M.F."/>
            <person name="Lindblad-Toh K."/>
            <person name="Llopart A."/>
            <person name="Long M."/>
            <person name="Low L."/>
            <person name="Lozovsky E."/>
            <person name="Lu J."/>
            <person name="Luo M."/>
            <person name="Machado C.A."/>
            <person name="Makalowski W."/>
            <person name="Marzo M."/>
            <person name="Matsuda M."/>
            <person name="Matzkin L."/>
            <person name="McAllister B."/>
            <person name="McBride C.S."/>
            <person name="McKernan B."/>
            <person name="McKernan K."/>
            <person name="Mendez-Lago M."/>
            <person name="Minx P."/>
            <person name="Mollenhauer M.U."/>
            <person name="Montooth K."/>
            <person name="Mount S.M."/>
            <person name="Mu X."/>
            <person name="Myers E."/>
            <person name="Negre B."/>
            <person name="Newfeld S."/>
            <person name="Nielsen R."/>
            <person name="Noor M.A."/>
            <person name="O'Grady P."/>
            <person name="Pachter L."/>
            <person name="Papaceit M."/>
            <person name="Parisi M.J."/>
            <person name="Parisi M."/>
            <person name="Parts L."/>
            <person name="Pedersen J.S."/>
            <person name="Pesole G."/>
            <person name="Phillippy A.M."/>
            <person name="Ponting C.P."/>
            <person name="Pop M."/>
            <person name="Porcelli D."/>
            <person name="Powell J.R."/>
            <person name="Prohaska S."/>
            <person name="Pruitt K."/>
            <person name="Puig M."/>
            <person name="Quesneville H."/>
            <person name="Ram K.R."/>
            <person name="Rand D."/>
            <person name="Rasmussen M.D."/>
            <person name="Reed L.K."/>
            <person name="Reenan R."/>
            <person name="Reily A."/>
            <person name="Remington K.A."/>
            <person name="Rieger T.T."/>
            <person name="Ritchie M.G."/>
            <person name="Robin C."/>
            <person name="Rogers Y.H."/>
            <person name="Rohde C."/>
            <person name="Rozas J."/>
            <person name="Rubenfield M.J."/>
            <person name="Ruiz A."/>
            <person name="Russo S."/>
            <person name="Salzberg S.L."/>
            <person name="Sanchez-Gracia A."/>
            <person name="Saranga D.J."/>
            <person name="Sato H."/>
            <person name="Schaeffer S.W."/>
            <person name="Schatz M.C."/>
            <person name="Schlenke T."/>
            <person name="Schwartz R."/>
            <person name="Segarra C."/>
            <person name="Singh R.S."/>
            <person name="Sirot L."/>
            <person name="Sirota M."/>
            <person name="Sisneros N.B."/>
            <person name="Smith C.D."/>
            <person name="Smith T.F."/>
            <person name="Spieth J."/>
            <person name="Stage D.E."/>
            <person name="Stark A."/>
            <person name="Stephan W."/>
            <person name="Strausberg R.L."/>
            <person name="Strempel S."/>
            <person name="Sturgill D."/>
            <person name="Sutton G."/>
            <person name="Sutton G.G."/>
            <person name="Tao W."/>
            <person name="Teichmann S."/>
            <person name="Tobari Y.N."/>
            <person name="Tomimura Y."/>
            <person name="Tsolas J.M."/>
            <person name="Valente V.L."/>
            <person name="Venter E."/>
            <person name="Venter J.C."/>
            <person name="Vicario S."/>
            <person name="Vieira F.G."/>
            <person name="Vilella A.J."/>
            <person name="Villasante A."/>
            <person name="Walenz B."/>
            <person name="Wang J."/>
            <person name="Wasserman M."/>
            <person name="Watts T."/>
            <person name="Wilson D."/>
            <person name="Wilson R.K."/>
            <person name="Wing R.A."/>
            <person name="Wolfner M.F."/>
            <person name="Wong A."/>
            <person name="Wong G.K."/>
            <person name="Wu C.I."/>
            <person name="Wu G."/>
            <person name="Yamamoto D."/>
            <person name="Yang H.P."/>
            <person name="Yang S.P."/>
            <person name="Yorke J.A."/>
            <person name="Yoshida K."/>
            <person name="Zdobnov E."/>
            <person name="Zhang P."/>
            <person name="Zhang Y."/>
            <person name="Zimin A.V."/>
            <person name="Baldwin J."/>
            <person name="Abdouelleil A."/>
            <person name="Abdulkadir J."/>
            <person name="Abebe A."/>
            <person name="Abera B."/>
            <person name="Abreu J."/>
            <person name="Acer S.C."/>
            <person name="Aftuck L."/>
            <person name="Alexander A."/>
            <person name="An P."/>
            <person name="Anderson E."/>
            <person name="Anderson S."/>
            <person name="Arachi H."/>
            <person name="Azer M."/>
            <person name="Bachantsang P."/>
            <person name="Barry A."/>
            <person name="Bayul T."/>
            <person name="Berlin A."/>
            <person name="Bessette D."/>
            <person name="Bloom T."/>
            <person name="Blye J."/>
            <person name="Boguslavskiy L."/>
            <person name="Bonnet C."/>
            <person name="Boukhgalter B."/>
            <person name="Bourzgui I."/>
            <person name="Brown A."/>
            <person name="Cahill P."/>
            <person name="Channer S."/>
            <person name="Cheshatsang Y."/>
            <person name="Chuda L."/>
            <person name="Citroen M."/>
            <person name="Collymore A."/>
            <person name="Cooke P."/>
            <person name="Costello M."/>
            <person name="D'Aco K."/>
            <person name="Daza R."/>
            <person name="De Haan G."/>
            <person name="DeGray S."/>
            <person name="DeMaso C."/>
            <person name="Dhargay N."/>
            <person name="Dooley K."/>
            <person name="Dooley E."/>
            <person name="Doricent M."/>
            <person name="Dorje P."/>
            <person name="Dorjee K."/>
            <person name="Dupes A."/>
            <person name="Elong R."/>
            <person name="Falk J."/>
            <person name="Farina A."/>
            <person name="Faro S."/>
            <person name="Ferguson D."/>
            <person name="Fisher S."/>
            <person name="Foley C.D."/>
            <person name="Franke A."/>
            <person name="Friedrich D."/>
            <person name="Gadbois L."/>
            <person name="Gearin G."/>
            <person name="Gearin C.R."/>
            <person name="Giannoukos G."/>
            <person name="Goode T."/>
            <person name="Graham J."/>
            <person name="Grandbois E."/>
            <person name="Grewal S."/>
            <person name="Gyaltsen K."/>
            <person name="Hafez N."/>
            <person name="Hagos B."/>
            <person name="Hall J."/>
            <person name="Henson C."/>
            <person name="Hollinger A."/>
            <person name="Honan T."/>
            <person name="Huard M.D."/>
            <person name="Hughes L."/>
            <person name="Hurhula B."/>
            <person name="Husby M.E."/>
            <person name="Kamat A."/>
            <person name="Kanga B."/>
            <person name="Kashin S."/>
            <person name="Khazanovich D."/>
            <person name="Kisner P."/>
            <person name="Lance K."/>
            <person name="Lara M."/>
            <person name="Lee W."/>
            <person name="Lennon N."/>
            <person name="Letendre F."/>
            <person name="LeVine R."/>
            <person name="Lipovsky A."/>
            <person name="Liu X."/>
            <person name="Liu J."/>
            <person name="Liu S."/>
            <person name="Lokyitsang T."/>
            <person name="Lokyitsang Y."/>
            <person name="Lubonja R."/>
            <person name="Lui A."/>
            <person name="MacDonald P."/>
            <person name="Magnisalis V."/>
            <person name="Maru K."/>
            <person name="Matthews C."/>
            <person name="McCusker W."/>
            <person name="McDonough S."/>
            <person name="Mehta T."/>
            <person name="Meldrim J."/>
            <person name="Meneus L."/>
            <person name="Mihai O."/>
            <person name="Mihalev A."/>
            <person name="Mihova T."/>
            <person name="Mittelman R."/>
            <person name="Mlenga V."/>
            <person name="Montmayeur A."/>
            <person name="Mulrain L."/>
            <person name="Navidi A."/>
            <person name="Naylor J."/>
            <person name="Negash T."/>
            <person name="Nguyen T."/>
            <person name="Nguyen N."/>
            <person name="Nicol R."/>
            <person name="Norbu C."/>
            <person name="Norbu N."/>
            <person name="Novod N."/>
            <person name="O'Neill B."/>
            <person name="Osman S."/>
            <person name="Markiewicz E."/>
            <person name="Oyono O.L."/>
            <person name="Patti C."/>
            <person name="Phunkhang P."/>
            <person name="Pierre F."/>
            <person name="Priest M."/>
            <person name="Raghuraman S."/>
            <person name="Rege F."/>
            <person name="Reyes R."/>
            <person name="Rise C."/>
            <person name="Rogov P."/>
            <person name="Ross K."/>
            <person name="Ryan E."/>
            <person name="Settipalli S."/>
            <person name="Shea T."/>
            <person name="Sherpa N."/>
            <person name="Shi L."/>
            <person name="Shih D."/>
            <person name="Sparrow T."/>
            <person name="Spaulding J."/>
            <person name="Stalker J."/>
            <person name="Stange-Thomann N."/>
            <person name="Stavropoulos S."/>
            <person name="Stone C."/>
            <person name="Strader C."/>
            <person name="Tesfaye S."/>
            <person name="Thomson T."/>
            <person name="Thoulutsang Y."/>
            <person name="Thoulutsang D."/>
            <person name="Topham K."/>
            <person name="Topping I."/>
            <person name="Tsamla T."/>
            <person name="Vassiliev H."/>
            <person name="Vo A."/>
            <person name="Wangchuk T."/>
            <person name="Wangdi T."/>
            <person name="Weiand M."/>
            <person name="Wilkinson J."/>
            <person name="Wilson A."/>
            <person name="Yadav S."/>
            <person name="Young G."/>
            <person name="Yu Q."/>
            <person name="Zembek L."/>
            <person name="Zhong D."/>
            <person name="Zimmer A."/>
            <person name="Zwirko Z."/>
            <person name="Jaffe D.B."/>
            <person name="Alvarez P."/>
            <person name="Brockman W."/>
            <person name="Butler J."/>
            <person name="Chin C."/>
            <person name="Gnerre S."/>
            <person name="Grabherr M."/>
            <person name="Kleber M."/>
            <person name="Mauceli E."/>
            <person name="MacCallum I."/>
        </authorList>
    </citation>
    <scope>NUCLEOTIDE SEQUENCE [LARGE SCALE GENOMIC DNA]</scope>
    <source>
        <strain evidence="3">Tucson 14030-0811.24</strain>
    </source>
</reference>
<keyword evidence="1" id="KW-0472">Membrane</keyword>
<dbReference type="OrthoDB" id="2985014at2759"/>
<sequence length="108" mass="11993">MCDAPVKGPLIGVRHLQIGLLFMCIFVSNFSNVNVAISLVAMTDAASANPNQKSNRSQWQIIFGITALIYICGSIIYIKWGSAETQPWNDVDYLKRGVYIQPSRQMLA</sequence>
<dbReference type="HOGENOM" id="CLU_2199724_0_0_1"/>